<keyword evidence="1" id="KW-1133">Transmembrane helix</keyword>
<dbReference type="Proteomes" id="UP000046373">
    <property type="component" value="Unassembled WGS sequence"/>
</dbReference>
<dbReference type="NCBIfam" id="NF004633">
    <property type="entry name" value="PRK05978.1"/>
    <property type="match status" value="1"/>
</dbReference>
<evidence type="ECO:0008006" key="4">
    <source>
        <dbReference type="Google" id="ProtNLM"/>
    </source>
</evidence>
<dbReference type="GeneID" id="31888314"/>
<keyword evidence="1" id="KW-0812">Transmembrane</keyword>
<feature type="transmembrane region" description="Helical" evidence="1">
    <location>
        <begin position="71"/>
        <end position="91"/>
    </location>
</feature>
<evidence type="ECO:0000313" key="3">
    <source>
        <dbReference type="Proteomes" id="UP000046373"/>
    </source>
</evidence>
<dbReference type="InterPro" id="IPR009325">
    <property type="entry name" value="DUF983"/>
</dbReference>
<reference evidence="2 3" key="1">
    <citation type="submission" date="2014-08" db="EMBL/GenBank/DDBJ databases">
        <authorList>
            <person name="Moulin Lionel"/>
        </authorList>
    </citation>
    <scope>NUCLEOTIDE SEQUENCE [LARGE SCALE GENOMIC DNA]</scope>
</reference>
<dbReference type="EMBL" id="CCNB01000004">
    <property type="protein sequence ID" value="CDX27668.1"/>
    <property type="molecule type" value="Genomic_DNA"/>
</dbReference>
<sequence>MPGNFQAEEQVFGGEHHSGRVARPLWTAIKRGLLGRCPHCGEGKLFYAFTKTVDTCSVCGEEIHHHRADDLPAYLVIVIVGHIVVGSFMAVEATTTLSNLQHALIWVPLTVILALVLLQPVKGAVIGLQWALYMHGFGDEKDEFESHS</sequence>
<dbReference type="Pfam" id="PF06170">
    <property type="entry name" value="DUF983"/>
    <property type="match status" value="1"/>
</dbReference>
<protein>
    <recommendedName>
        <fullName evidence="4">DUF983 domain-containing protein</fullName>
    </recommendedName>
</protein>
<dbReference type="AlphaFoldDB" id="A0A090EHL5"/>
<organism evidence="2 3">
    <name type="scientific">Mesorhizobium plurifarium</name>
    <dbReference type="NCBI Taxonomy" id="69974"/>
    <lineage>
        <taxon>Bacteria</taxon>
        <taxon>Pseudomonadati</taxon>
        <taxon>Pseudomonadota</taxon>
        <taxon>Alphaproteobacteria</taxon>
        <taxon>Hyphomicrobiales</taxon>
        <taxon>Phyllobacteriaceae</taxon>
        <taxon>Mesorhizobium</taxon>
    </lineage>
</organism>
<evidence type="ECO:0000313" key="2">
    <source>
        <dbReference type="EMBL" id="CDX27668.1"/>
    </source>
</evidence>
<keyword evidence="1" id="KW-0472">Membrane</keyword>
<accession>A0A090EHL5</accession>
<proteinExistence type="predicted"/>
<evidence type="ECO:0000256" key="1">
    <source>
        <dbReference type="SAM" id="Phobius"/>
    </source>
</evidence>
<feature type="transmembrane region" description="Helical" evidence="1">
    <location>
        <begin position="103"/>
        <end position="121"/>
    </location>
</feature>
<gene>
    <name evidence="2" type="ORF">MPLDJ20_120235</name>
</gene>
<name>A0A090EHL5_MESPL</name>